<gene>
    <name evidence="12" type="ORF">GRS66_003952</name>
</gene>
<evidence type="ECO:0000313" key="13">
    <source>
        <dbReference type="Proteomes" id="UP000501346"/>
    </source>
</evidence>
<evidence type="ECO:0000256" key="8">
    <source>
        <dbReference type="ARBA" id="ARBA00023010"/>
    </source>
</evidence>
<dbReference type="GO" id="GO:0000973">
    <property type="term" value="P:post-transcriptional tethering of RNA polymerase II gene DNA at nuclear periphery"/>
    <property type="evidence" value="ECO:0007669"/>
    <property type="project" value="TreeGrafter"/>
</dbReference>
<keyword evidence="9" id="KW-0906">Nuclear pore complex</keyword>
<dbReference type="PANTHER" id="PTHR23198">
    <property type="entry name" value="NUCLEOPORIN"/>
    <property type="match status" value="1"/>
</dbReference>
<sequence length="768" mass="78687">MFGVSRGAFPSATTQPFGSTGSTFGAQQQQQQPVANTSAFGLTPAFGNFGNQTSNSPFGMSGSTTANGTPFGQSQLTNNNASGSIFGGMGNNTELSAGSASVVPNSTAGTSIKPFTTFEEKDPTTGVINVFQSITCMPEYRNFSFEELRFQDYQAGRKFGTSQNGTGTTFNNPQGTTNTGFGIMGNNNSTTSATTGGLFGQKPATGIGGGFGSGATNSTGLFGSSTNLSGNSAFGANKPATSGGLFGNTTNNPTNGTNNTGLFGQQNSNTNGGLFGQQQNSFGANNVSNGGAFGQVNRGAFPQQQTQQGSGGIFGQSNANANGGAFGQQQGTGALFGAKPASGGLFGQSAGSKAFGMNTNPLVPLVAYLDKPISSKVEEGYLASKKIPTLEDCSNQSGLFGQQNSSNAFGQPQQQGGLFGSKPAGGLFGQQQGASTFASGNAQNNSIFGQNNQQQQSTGGLFGQQNNQSQSQPGGLFGQTNQNNNQPFGQNGLQQPQQNNSLFGAKPTGFGNTGLFSNSTTNQSNGISGNNLQQQSGGLFQNKQQPASGGLFGSKPSNTVGGGLFGNNQVANQNNPASTSGGLFGSKPATGSLFGGTNSTAPNASSGGIFGSNNASNTAATTNSTGLFGNKPVGAGASTSAGGLFGNNNNSSLNNSNGSTGLFGSNNTSQSLMLEAYFRITLQLSPTRFPIQFNQALQRSKPMNAKTSLTNAYKMIPKTLFTAKLKTNNSVMDKAQIKVDPKLSISLIKRIIRLRFLTSRRKIWTKAY</sequence>
<dbReference type="GO" id="GO:0044613">
    <property type="term" value="C:nuclear pore central transport channel"/>
    <property type="evidence" value="ECO:0007669"/>
    <property type="project" value="UniProtKB-ARBA"/>
</dbReference>
<feature type="compositionally biased region" description="Polar residues" evidence="11">
    <location>
        <begin position="514"/>
        <end position="547"/>
    </location>
</feature>
<comment type="subcellular location">
    <subcellularLocation>
        <location evidence="1">Nucleus membrane</location>
        <topology evidence="1">Peripheral membrane protein</topology>
        <orientation evidence="1">Cytoplasmic side</orientation>
    </subcellularLocation>
    <subcellularLocation>
        <location evidence="3">Nucleus membrane</location>
        <topology evidence="3">Peripheral membrane protein</topology>
        <orientation evidence="3">Nucleoplasmic side</orientation>
    </subcellularLocation>
    <subcellularLocation>
        <location evidence="2">Nucleus</location>
        <location evidence="2">Nuclear pore complex</location>
    </subcellularLocation>
</comment>
<evidence type="ECO:0000256" key="6">
    <source>
        <dbReference type="ARBA" id="ARBA00022816"/>
    </source>
</evidence>
<evidence type="ECO:0000256" key="3">
    <source>
        <dbReference type="ARBA" id="ARBA00004620"/>
    </source>
</evidence>
<protein>
    <submittedName>
        <fullName evidence="12">Uncharacterized protein</fullName>
    </submittedName>
</protein>
<feature type="compositionally biased region" description="Polar residues" evidence="11">
    <location>
        <begin position="265"/>
        <end position="289"/>
    </location>
</feature>
<feature type="region of interest" description="Disordered" evidence="11">
    <location>
        <begin position="51"/>
        <end position="80"/>
    </location>
</feature>
<dbReference type="InterPro" id="IPR037665">
    <property type="entry name" value="Nucleoporin_S59-like"/>
</dbReference>
<dbReference type="GO" id="GO:0006606">
    <property type="term" value="P:protein import into nucleus"/>
    <property type="evidence" value="ECO:0007669"/>
    <property type="project" value="TreeGrafter"/>
</dbReference>
<dbReference type="GO" id="GO:0031965">
    <property type="term" value="C:nuclear membrane"/>
    <property type="evidence" value="ECO:0007669"/>
    <property type="project" value="UniProtKB-SubCell"/>
</dbReference>
<feature type="compositionally biased region" description="Polar residues" evidence="11">
    <location>
        <begin position="398"/>
        <end position="408"/>
    </location>
</feature>
<dbReference type="Proteomes" id="UP000501346">
    <property type="component" value="Chromosome ScXIII"/>
</dbReference>
<keyword evidence="13" id="KW-1185">Reference proteome</keyword>
<feature type="compositionally biased region" description="Polar residues" evidence="11">
    <location>
        <begin position="11"/>
        <end position="26"/>
    </location>
</feature>
<dbReference type="GO" id="GO:0008139">
    <property type="term" value="F:nuclear localization sequence binding"/>
    <property type="evidence" value="ECO:0007669"/>
    <property type="project" value="TreeGrafter"/>
</dbReference>
<dbReference type="Pfam" id="PF13634">
    <property type="entry name" value="Nucleoporin_FG"/>
    <property type="match status" value="4"/>
</dbReference>
<dbReference type="FunFam" id="1.10.10.2360:FF:000001">
    <property type="entry name" value="Nuclear pore complex protein Nup98-Nup96"/>
    <property type="match status" value="1"/>
</dbReference>
<evidence type="ECO:0000256" key="2">
    <source>
        <dbReference type="ARBA" id="ARBA00004567"/>
    </source>
</evidence>
<evidence type="ECO:0000256" key="9">
    <source>
        <dbReference type="ARBA" id="ARBA00023132"/>
    </source>
</evidence>
<feature type="compositionally biased region" description="Low complexity" evidence="11">
    <location>
        <begin position="443"/>
        <end position="456"/>
    </location>
</feature>
<dbReference type="OrthoDB" id="3797628at2759"/>
<feature type="compositionally biased region" description="Low complexity" evidence="11">
    <location>
        <begin position="315"/>
        <end position="326"/>
    </location>
</feature>
<feature type="region of interest" description="Disordered" evidence="11">
    <location>
        <begin position="264"/>
        <end position="326"/>
    </location>
</feature>
<evidence type="ECO:0000256" key="7">
    <source>
        <dbReference type="ARBA" id="ARBA00022927"/>
    </source>
</evidence>
<evidence type="ECO:0000256" key="10">
    <source>
        <dbReference type="ARBA" id="ARBA00023242"/>
    </source>
</evidence>
<keyword evidence="5" id="KW-0813">Transport</keyword>
<evidence type="ECO:0000256" key="1">
    <source>
        <dbReference type="ARBA" id="ARBA00004335"/>
    </source>
</evidence>
<comment type="similarity">
    <text evidence="4">Belongs to the nucleoporin GLFG family.</text>
</comment>
<dbReference type="GO" id="GO:0017056">
    <property type="term" value="F:structural constituent of nuclear pore"/>
    <property type="evidence" value="ECO:0007669"/>
    <property type="project" value="TreeGrafter"/>
</dbReference>
<dbReference type="InterPro" id="IPR025574">
    <property type="entry name" value="Nucleoporin_FG_rpt"/>
</dbReference>
<dbReference type="GO" id="GO:0003723">
    <property type="term" value="F:RNA binding"/>
    <property type="evidence" value="ECO:0007669"/>
    <property type="project" value="TreeGrafter"/>
</dbReference>
<dbReference type="GO" id="GO:0006405">
    <property type="term" value="P:RNA export from nucleus"/>
    <property type="evidence" value="ECO:0007669"/>
    <property type="project" value="TreeGrafter"/>
</dbReference>
<evidence type="ECO:0000256" key="11">
    <source>
        <dbReference type="SAM" id="MobiDB-lite"/>
    </source>
</evidence>
<dbReference type="EMBL" id="CP048994">
    <property type="protein sequence ID" value="QID81567.1"/>
    <property type="molecule type" value="Genomic_DNA"/>
</dbReference>
<dbReference type="GO" id="GO:0044614">
    <property type="term" value="C:nuclear pore cytoplasmic filaments"/>
    <property type="evidence" value="ECO:0007669"/>
    <property type="project" value="TreeGrafter"/>
</dbReference>
<accession>A0A6C1DYG9</accession>
<reference evidence="12 13" key="1">
    <citation type="journal article" date="2019" name="BMC Genomics">
        <title>Chromosome level assembly and comparative genome analysis confirm lager-brewing yeasts originated from a single hybridization.</title>
        <authorList>
            <person name="Salazar A.N."/>
            <person name="Gorter de Vries A.R."/>
            <person name="van den Broek M."/>
            <person name="Brouwers N."/>
            <person name="de la Torre Cortes P."/>
            <person name="Kuijpers N.G.A."/>
            <person name="Daran J.G."/>
            <person name="Abeel T."/>
        </authorList>
    </citation>
    <scope>NUCLEOTIDE SEQUENCE [LARGE SCALE GENOMIC DNA]</scope>
    <source>
        <strain evidence="12 13">CBS 1483</strain>
    </source>
</reference>
<keyword evidence="10" id="KW-0539">Nucleus</keyword>
<feature type="compositionally biased region" description="Polar residues" evidence="11">
    <location>
        <begin position="429"/>
        <end position="442"/>
    </location>
</feature>
<feature type="region of interest" description="Disordered" evidence="11">
    <location>
        <begin position="1"/>
        <end position="34"/>
    </location>
</feature>
<feature type="compositionally biased region" description="Polar residues" evidence="11">
    <location>
        <begin position="566"/>
        <end position="581"/>
    </location>
</feature>
<dbReference type="GO" id="GO:0051028">
    <property type="term" value="P:mRNA transport"/>
    <property type="evidence" value="ECO:0007669"/>
    <property type="project" value="UniProtKB-KW"/>
</dbReference>
<keyword evidence="8" id="KW-0811">Translocation</keyword>
<dbReference type="AlphaFoldDB" id="A0A6C1DYG9"/>
<feature type="compositionally biased region" description="Low complexity" evidence="11">
    <location>
        <begin position="463"/>
        <end position="500"/>
    </location>
</feature>
<keyword evidence="7" id="KW-0653">Protein transport</keyword>
<feature type="region of interest" description="Disordered" evidence="11">
    <location>
        <begin position="398"/>
        <end position="584"/>
    </location>
</feature>
<evidence type="ECO:0000313" key="12">
    <source>
        <dbReference type="EMBL" id="QID81567.1"/>
    </source>
</evidence>
<name>A0A6C1DYG9_SACPS</name>
<keyword evidence="6" id="KW-0509">mRNA transport</keyword>
<proteinExistence type="inferred from homology"/>
<dbReference type="PANTHER" id="PTHR23198:SF30">
    <property type="entry name" value="NUCLEOPORIN NUP100_NSP100-RELATED"/>
    <property type="match status" value="1"/>
</dbReference>
<organism evidence="12 13">
    <name type="scientific">Saccharomyces pastorianus</name>
    <name type="common">Lager yeast</name>
    <name type="synonym">Saccharomyces cerevisiae x Saccharomyces eubayanus</name>
    <dbReference type="NCBI Taxonomy" id="27292"/>
    <lineage>
        <taxon>Eukaryota</taxon>
        <taxon>Fungi</taxon>
        <taxon>Dikarya</taxon>
        <taxon>Ascomycota</taxon>
        <taxon>Saccharomycotina</taxon>
        <taxon>Saccharomycetes</taxon>
        <taxon>Saccharomycetales</taxon>
        <taxon>Saccharomycetaceae</taxon>
        <taxon>Saccharomyces</taxon>
    </lineage>
</organism>
<dbReference type="GO" id="GO:0034398">
    <property type="term" value="P:telomere tethering at nuclear periphery"/>
    <property type="evidence" value="ECO:0007669"/>
    <property type="project" value="TreeGrafter"/>
</dbReference>
<evidence type="ECO:0000256" key="5">
    <source>
        <dbReference type="ARBA" id="ARBA00022448"/>
    </source>
</evidence>
<evidence type="ECO:0000256" key="4">
    <source>
        <dbReference type="ARBA" id="ARBA00008926"/>
    </source>
</evidence>
<dbReference type="Gene3D" id="1.10.10.2360">
    <property type="match status" value="1"/>
</dbReference>